<dbReference type="NCBIfam" id="TIGR03802">
    <property type="entry name" value="Asp_Ala_antiprt"/>
    <property type="match status" value="1"/>
</dbReference>
<dbReference type="GO" id="GO:0005886">
    <property type="term" value="C:plasma membrane"/>
    <property type="evidence" value="ECO:0007669"/>
    <property type="project" value="UniProtKB-SubCell"/>
</dbReference>
<organism evidence="10 11">
    <name type="scientific">Ruegeria arenilitoris</name>
    <dbReference type="NCBI Taxonomy" id="1173585"/>
    <lineage>
        <taxon>Bacteria</taxon>
        <taxon>Pseudomonadati</taxon>
        <taxon>Pseudomonadota</taxon>
        <taxon>Alphaproteobacteria</taxon>
        <taxon>Rhodobacterales</taxon>
        <taxon>Roseobacteraceae</taxon>
        <taxon>Ruegeria</taxon>
    </lineage>
</organism>
<dbReference type="InterPro" id="IPR006037">
    <property type="entry name" value="RCK_C"/>
</dbReference>
<feature type="transmembrane region" description="Helical" evidence="8">
    <location>
        <begin position="450"/>
        <end position="468"/>
    </location>
</feature>
<feature type="domain" description="RCK C-terminal" evidence="9">
    <location>
        <begin position="205"/>
        <end position="291"/>
    </location>
</feature>
<keyword evidence="4" id="KW-1003">Cell membrane</keyword>
<dbReference type="OrthoDB" id="5166626at2"/>
<feature type="transmembrane region" description="Helical" evidence="8">
    <location>
        <begin position="161"/>
        <end position="181"/>
    </location>
</feature>
<evidence type="ECO:0000259" key="9">
    <source>
        <dbReference type="PROSITE" id="PS51202"/>
    </source>
</evidence>
<dbReference type="Gene3D" id="3.30.70.1450">
    <property type="entry name" value="Regulator of K+ conductance, C-terminal domain"/>
    <property type="match status" value="1"/>
</dbReference>
<keyword evidence="3" id="KW-0813">Transport</keyword>
<dbReference type="InterPro" id="IPR036721">
    <property type="entry name" value="RCK_C_sf"/>
</dbReference>
<evidence type="ECO:0000256" key="1">
    <source>
        <dbReference type="ARBA" id="ARBA00004651"/>
    </source>
</evidence>
<evidence type="ECO:0000313" key="10">
    <source>
        <dbReference type="EMBL" id="SMX40064.1"/>
    </source>
</evidence>
<feature type="transmembrane region" description="Helical" evidence="8">
    <location>
        <begin position="63"/>
        <end position="82"/>
    </location>
</feature>
<dbReference type="Proteomes" id="UP000202485">
    <property type="component" value="Unassembled WGS sequence"/>
</dbReference>
<dbReference type="SUPFAM" id="SSF116726">
    <property type="entry name" value="TrkA C-terminal domain-like"/>
    <property type="match status" value="2"/>
</dbReference>
<feature type="transmembrane region" description="Helical" evidence="8">
    <location>
        <begin position="538"/>
        <end position="560"/>
    </location>
</feature>
<evidence type="ECO:0000256" key="5">
    <source>
        <dbReference type="ARBA" id="ARBA00022692"/>
    </source>
</evidence>
<feature type="transmembrane region" description="Helical" evidence="8">
    <location>
        <begin position="94"/>
        <end position="114"/>
    </location>
</feature>
<name>A0A238KCF0_9RHOB</name>
<protein>
    <submittedName>
        <fullName evidence="10">Aspartate/alanine antiporter</fullName>
    </submittedName>
</protein>
<feature type="transmembrane region" description="Helical" evidence="8">
    <location>
        <begin position="474"/>
        <end position="495"/>
    </location>
</feature>
<evidence type="ECO:0000313" key="11">
    <source>
        <dbReference type="Proteomes" id="UP000202485"/>
    </source>
</evidence>
<accession>A0A238KCF0</accession>
<sequence>MVDWLVNILQTYPELAVFLAIGIGFLVGPIKVMGFSLGSVTGTLLAAVVIGQAQISIDSAVKSTFFILFIFAVGYGVGPQFIRGLKVDGAREVLFALSVLALCLIVPVVSAKIAGLELGYAAGLYAGSQTISAAIGVATDQINQLGLSAEQANTYSNQIPVAYAVTYIYGTIGSAIILAKIGPRLIGVDLMAACKEYEAKLSGGEDVETGGGIVSAYRAIEARAFEIPEGSELLGQPVKDLLPGVRVYAERLSRGGKIVEVDADTVLQAGDVVMFSGRRGDLVGALEPSLKEADAPELLSIPSEKLDVLITSKDVHGKTLDELSKMPQARGVYVSKLTRNMIDLPLLPGTVLHRGDILTILGSKRHVEAAIAEIGYADRPVDTTDLAFVGWGIFIGGVIGTLAITMGGFPISLSTTGGALLAGLLLGWLRTVHPTFGRIPAPSLWLMNTLGLNVFIAVIGISAGPGFVAGLQQAGVALLLWGIVATSLPMIFSVYVGHYVFKFHPAILFGACAGARTTTAALGMIQEAAQSRIPALGYGMPYAIGNTLLTIFGMVVVLILS</sequence>
<gene>
    <name evidence="10" type="primary">aspT</name>
    <name evidence="10" type="ORF">RUA8715_01553</name>
</gene>
<dbReference type="GO" id="GO:0006813">
    <property type="term" value="P:potassium ion transport"/>
    <property type="evidence" value="ECO:0007669"/>
    <property type="project" value="InterPro"/>
</dbReference>
<dbReference type="EMBL" id="FXYG01000002">
    <property type="protein sequence ID" value="SMX40064.1"/>
    <property type="molecule type" value="Genomic_DNA"/>
</dbReference>
<dbReference type="PANTHER" id="PTHR30445">
    <property type="entry name" value="K(+)_H(+) ANTIPORTER SUBUNIT KHTT"/>
    <property type="match status" value="1"/>
</dbReference>
<dbReference type="Pfam" id="PF02080">
    <property type="entry name" value="TrkA_C"/>
    <property type="match status" value="2"/>
</dbReference>
<keyword evidence="6 8" id="KW-1133">Transmembrane helix</keyword>
<dbReference type="GO" id="GO:0008324">
    <property type="term" value="F:monoatomic cation transmembrane transporter activity"/>
    <property type="evidence" value="ECO:0007669"/>
    <property type="project" value="InterPro"/>
</dbReference>
<dbReference type="PANTHER" id="PTHR30445:SF9">
    <property type="match status" value="1"/>
</dbReference>
<feature type="transmembrane region" description="Helical" evidence="8">
    <location>
        <begin position="37"/>
        <end position="57"/>
    </location>
</feature>
<dbReference type="InterPro" id="IPR022457">
    <property type="entry name" value="Asp_Ala_antiprt"/>
</dbReference>
<dbReference type="PROSITE" id="PS51202">
    <property type="entry name" value="RCK_C"/>
    <property type="match status" value="1"/>
</dbReference>
<feature type="transmembrane region" description="Helical" evidence="8">
    <location>
        <begin position="12"/>
        <end position="30"/>
    </location>
</feature>
<dbReference type="InterPro" id="IPR050144">
    <property type="entry name" value="AAE_transporter"/>
</dbReference>
<feature type="transmembrane region" description="Helical" evidence="8">
    <location>
        <begin position="411"/>
        <end position="429"/>
    </location>
</feature>
<comment type="subcellular location">
    <subcellularLocation>
        <location evidence="1">Cell membrane</location>
        <topology evidence="1">Multi-pass membrane protein</topology>
    </subcellularLocation>
</comment>
<dbReference type="NCBIfam" id="TIGR01625">
    <property type="entry name" value="YidE_YbjL_dupl"/>
    <property type="match status" value="1"/>
</dbReference>
<dbReference type="RefSeq" id="WP_093963114.1">
    <property type="nucleotide sequence ID" value="NZ_FXYG01000002.1"/>
</dbReference>
<proteinExistence type="inferred from homology"/>
<keyword evidence="5 8" id="KW-0812">Transmembrane</keyword>
<evidence type="ECO:0000256" key="4">
    <source>
        <dbReference type="ARBA" id="ARBA00022475"/>
    </source>
</evidence>
<feature type="transmembrane region" description="Helical" evidence="8">
    <location>
        <begin position="386"/>
        <end position="405"/>
    </location>
</feature>
<reference evidence="11" key="1">
    <citation type="submission" date="2017-05" db="EMBL/GenBank/DDBJ databases">
        <authorList>
            <person name="Rodrigo-Torres L."/>
            <person name="Arahal R. D."/>
            <person name="Lucena T."/>
        </authorList>
    </citation>
    <scope>NUCLEOTIDE SEQUENCE [LARGE SCALE GENOMIC DNA]</scope>
    <source>
        <strain evidence="11">CECT 8715</strain>
    </source>
</reference>
<feature type="transmembrane region" description="Helical" evidence="8">
    <location>
        <begin position="507"/>
        <end position="526"/>
    </location>
</feature>
<evidence type="ECO:0000256" key="7">
    <source>
        <dbReference type="ARBA" id="ARBA00023136"/>
    </source>
</evidence>
<dbReference type="AlphaFoldDB" id="A0A238KCF0"/>
<dbReference type="Pfam" id="PF06826">
    <property type="entry name" value="Asp-Al_Ex"/>
    <property type="match status" value="2"/>
</dbReference>
<evidence type="ECO:0000256" key="6">
    <source>
        <dbReference type="ARBA" id="ARBA00022989"/>
    </source>
</evidence>
<evidence type="ECO:0000256" key="2">
    <source>
        <dbReference type="ARBA" id="ARBA00009854"/>
    </source>
</evidence>
<keyword evidence="11" id="KW-1185">Reference proteome</keyword>
<evidence type="ECO:0000256" key="3">
    <source>
        <dbReference type="ARBA" id="ARBA00022448"/>
    </source>
</evidence>
<evidence type="ECO:0000256" key="8">
    <source>
        <dbReference type="SAM" id="Phobius"/>
    </source>
</evidence>
<dbReference type="InterPro" id="IPR006512">
    <property type="entry name" value="YidE_YbjL"/>
</dbReference>
<comment type="similarity">
    <text evidence="2">Belongs to the AAE transporter (TC 2.A.81) family.</text>
</comment>
<keyword evidence="7 8" id="KW-0472">Membrane</keyword>